<dbReference type="AlphaFoldDB" id="A0AA87ZAZ5"/>
<dbReference type="EMBL" id="BTGU01000004">
    <property type="protein sequence ID" value="GMN33599.1"/>
    <property type="molecule type" value="Genomic_DNA"/>
</dbReference>
<organism evidence="2 3">
    <name type="scientific">Ficus carica</name>
    <name type="common">Common fig</name>
    <dbReference type="NCBI Taxonomy" id="3494"/>
    <lineage>
        <taxon>Eukaryota</taxon>
        <taxon>Viridiplantae</taxon>
        <taxon>Streptophyta</taxon>
        <taxon>Embryophyta</taxon>
        <taxon>Tracheophyta</taxon>
        <taxon>Spermatophyta</taxon>
        <taxon>Magnoliopsida</taxon>
        <taxon>eudicotyledons</taxon>
        <taxon>Gunneridae</taxon>
        <taxon>Pentapetalae</taxon>
        <taxon>rosids</taxon>
        <taxon>fabids</taxon>
        <taxon>Rosales</taxon>
        <taxon>Moraceae</taxon>
        <taxon>Ficeae</taxon>
        <taxon>Ficus</taxon>
    </lineage>
</organism>
<evidence type="ECO:0000256" key="1">
    <source>
        <dbReference type="SAM" id="MobiDB-lite"/>
    </source>
</evidence>
<evidence type="ECO:0000313" key="3">
    <source>
        <dbReference type="Proteomes" id="UP001187192"/>
    </source>
</evidence>
<feature type="compositionally biased region" description="Pro residues" evidence="1">
    <location>
        <begin position="1"/>
        <end position="10"/>
    </location>
</feature>
<keyword evidence="3" id="KW-1185">Reference proteome</keyword>
<reference evidence="2" key="1">
    <citation type="submission" date="2023-07" db="EMBL/GenBank/DDBJ databases">
        <title>draft genome sequence of fig (Ficus carica).</title>
        <authorList>
            <person name="Takahashi T."/>
            <person name="Nishimura K."/>
        </authorList>
    </citation>
    <scope>NUCLEOTIDE SEQUENCE</scope>
</reference>
<dbReference type="Proteomes" id="UP001187192">
    <property type="component" value="Unassembled WGS sequence"/>
</dbReference>
<accession>A0AA87ZAZ5</accession>
<protein>
    <submittedName>
        <fullName evidence="2">Uncharacterized protein</fullName>
    </submittedName>
</protein>
<feature type="region of interest" description="Disordered" evidence="1">
    <location>
        <begin position="1"/>
        <end position="24"/>
    </location>
</feature>
<evidence type="ECO:0000313" key="2">
    <source>
        <dbReference type="EMBL" id="GMN33599.1"/>
    </source>
</evidence>
<gene>
    <name evidence="2" type="ORF">TIFTF001_004247</name>
</gene>
<proteinExistence type="predicted"/>
<comment type="caution">
    <text evidence="2">The sequence shown here is derived from an EMBL/GenBank/DDBJ whole genome shotgun (WGS) entry which is preliminary data.</text>
</comment>
<feature type="compositionally biased region" description="Basic and acidic residues" evidence="1">
    <location>
        <begin position="64"/>
        <end position="79"/>
    </location>
</feature>
<name>A0AA87ZAZ5_FICCA</name>
<feature type="region of interest" description="Disordered" evidence="1">
    <location>
        <begin position="42"/>
        <end position="112"/>
    </location>
</feature>
<sequence length="112" mass="12043">MQPGTPPPPKEGTKAVETENEAGPGDALQTLASHLQTIANASPAHITDSKPLRARSGAGPPATEKTELDPPVTGKRELDPPATGKRQVASHRRRTHDRLNQTFILPQIRSKF</sequence>